<feature type="domain" description="RanBP2-type" evidence="6">
    <location>
        <begin position="266"/>
        <end position="295"/>
    </location>
</feature>
<dbReference type="Pfam" id="PF08325">
    <property type="entry name" value="WLM"/>
    <property type="match status" value="1"/>
</dbReference>
<dbReference type="PROSITE" id="PS51397">
    <property type="entry name" value="WLM"/>
    <property type="match status" value="1"/>
</dbReference>
<keyword evidence="1" id="KW-0479">Metal-binding</keyword>
<keyword evidence="9" id="KW-1185">Reference proteome</keyword>
<evidence type="ECO:0000259" key="6">
    <source>
        <dbReference type="PROSITE" id="PS50199"/>
    </source>
</evidence>
<evidence type="ECO:0000256" key="5">
    <source>
        <dbReference type="SAM" id="MobiDB-lite"/>
    </source>
</evidence>
<dbReference type="SMART" id="SM00547">
    <property type="entry name" value="ZnF_RBZ"/>
    <property type="match status" value="3"/>
</dbReference>
<feature type="domain" description="RanBP2-type" evidence="6">
    <location>
        <begin position="327"/>
        <end position="356"/>
    </location>
</feature>
<organism evidence="8 9">
    <name type="scientific">Pyronema omphalodes (strain CBS 100304)</name>
    <name type="common">Pyronema confluens</name>
    <dbReference type="NCBI Taxonomy" id="1076935"/>
    <lineage>
        <taxon>Eukaryota</taxon>
        <taxon>Fungi</taxon>
        <taxon>Dikarya</taxon>
        <taxon>Ascomycota</taxon>
        <taxon>Pezizomycotina</taxon>
        <taxon>Pezizomycetes</taxon>
        <taxon>Pezizales</taxon>
        <taxon>Pyronemataceae</taxon>
        <taxon>Pyronema</taxon>
    </lineage>
</organism>
<dbReference type="GO" id="GO:0005634">
    <property type="term" value="C:nucleus"/>
    <property type="evidence" value="ECO:0007669"/>
    <property type="project" value="TreeGrafter"/>
</dbReference>
<evidence type="ECO:0000256" key="4">
    <source>
        <dbReference type="PROSITE-ProRule" id="PRU00322"/>
    </source>
</evidence>
<dbReference type="EMBL" id="HF935319">
    <property type="protein sequence ID" value="CCX06849.1"/>
    <property type="molecule type" value="Genomic_DNA"/>
</dbReference>
<dbReference type="GO" id="GO:0008270">
    <property type="term" value="F:zinc ion binding"/>
    <property type="evidence" value="ECO:0007669"/>
    <property type="project" value="UniProtKB-KW"/>
</dbReference>
<dbReference type="SUPFAM" id="SSF90209">
    <property type="entry name" value="Ran binding protein zinc finger-like"/>
    <property type="match status" value="2"/>
</dbReference>
<dbReference type="Pfam" id="PF00641">
    <property type="entry name" value="Zn_ribbon_RanBP"/>
    <property type="match status" value="2"/>
</dbReference>
<feature type="domain" description="WLM" evidence="7">
    <location>
        <begin position="1"/>
        <end position="201"/>
    </location>
</feature>
<evidence type="ECO:0000313" key="8">
    <source>
        <dbReference type="EMBL" id="CCX06849.1"/>
    </source>
</evidence>
<keyword evidence="3" id="KW-0862">Zinc</keyword>
<reference evidence="8 9" key="1">
    <citation type="journal article" date="2013" name="PLoS Genet.">
        <title>The genome and development-dependent transcriptomes of Pyronema confluens: a window into fungal evolution.</title>
        <authorList>
            <person name="Traeger S."/>
            <person name="Altegoer F."/>
            <person name="Freitag M."/>
            <person name="Gabaldon T."/>
            <person name="Kempken F."/>
            <person name="Kumar A."/>
            <person name="Marcet-Houben M."/>
            <person name="Poggeler S."/>
            <person name="Stajich J.E."/>
            <person name="Nowrousian M."/>
        </authorList>
    </citation>
    <scope>NUCLEOTIDE SEQUENCE [LARGE SCALE GENOMIC DNA]</scope>
    <source>
        <strain evidence="9">CBS 100304</strain>
        <tissue evidence="8">Vegetative mycelium</tissue>
    </source>
</reference>
<dbReference type="InterPro" id="IPR013536">
    <property type="entry name" value="WLM_dom"/>
</dbReference>
<feature type="region of interest" description="Disordered" evidence="5">
    <location>
        <begin position="357"/>
        <end position="426"/>
    </location>
</feature>
<dbReference type="AlphaFoldDB" id="U4L9I9"/>
<evidence type="ECO:0000256" key="2">
    <source>
        <dbReference type="ARBA" id="ARBA00022771"/>
    </source>
</evidence>
<dbReference type="STRING" id="1076935.U4L9I9"/>
<dbReference type="PANTHER" id="PTHR46622:SF1">
    <property type="entry name" value="DNA-DEPENDENT METALLOPROTEASE WSS1"/>
    <property type="match status" value="1"/>
</dbReference>
<dbReference type="OrthoDB" id="261960at2759"/>
<protein>
    <submittedName>
        <fullName evidence="8">Similar to DNA damage response protein WSS1 acc. no. P38838</fullName>
    </submittedName>
</protein>
<dbReference type="Proteomes" id="UP000018144">
    <property type="component" value="Unassembled WGS sequence"/>
</dbReference>
<gene>
    <name evidence="8" type="ORF">PCON_06436</name>
</gene>
<dbReference type="InterPro" id="IPR001876">
    <property type="entry name" value="Znf_RanBP2"/>
</dbReference>
<feature type="region of interest" description="Disordered" evidence="5">
    <location>
        <begin position="293"/>
        <end position="327"/>
    </location>
</feature>
<evidence type="ECO:0000256" key="3">
    <source>
        <dbReference type="ARBA" id="ARBA00022833"/>
    </source>
</evidence>
<accession>U4L9I9</accession>
<dbReference type="OMA" id="GTLCEFY"/>
<dbReference type="PANTHER" id="PTHR46622">
    <property type="entry name" value="DNA-DEPENDENT METALLOPROTEASE WSS1"/>
    <property type="match status" value="1"/>
</dbReference>
<dbReference type="GO" id="GO:0006281">
    <property type="term" value="P:DNA repair"/>
    <property type="evidence" value="ECO:0007669"/>
    <property type="project" value="TreeGrafter"/>
</dbReference>
<dbReference type="PROSITE" id="PS01358">
    <property type="entry name" value="ZF_RANBP2_1"/>
    <property type="match status" value="3"/>
</dbReference>
<dbReference type="GO" id="GO:0008237">
    <property type="term" value="F:metallopeptidase activity"/>
    <property type="evidence" value="ECO:0007669"/>
    <property type="project" value="TreeGrafter"/>
</dbReference>
<dbReference type="eggNOG" id="KOG1558">
    <property type="taxonomic scope" value="Eukaryota"/>
</dbReference>
<proteinExistence type="predicted"/>
<sequence length="452" mass="49677">MAIIGTITYLHALPRPQHALFLLRRVASIVKPIMVAHGYKIITFAEMFPKEAGLLGLNYNKGVKLCIRLRPQYDPSKFLPEEDLIATMLHELTHNVYGPHDEKFYGHLRKLEDEYYALKAKGWNGEGFLGPGNMLGGRNIDAVDGLGLRGLRYQRQHAVAAMEQRLERSKGSGQRLGGGIVNNGRLSQQEIIAQAAERRQWDQKHCSGDHTFAGEVGGTSIGGLKESLEEDAWLKEQIKEIYKGWWEDENGAIVIDDDDEPKRPATTGYWNCRMCTLVNPATKSRCEVCDTARPGPPPAPISKALRKAPAKSPAKAPEKAPTKSPQNSSIWTCTLCTLNNPPSRTRCDACDSARPSLGAQQSLRPSASFSVSSSSSSRSSISKPGSSGSRSSGSSSASKSRKPSKSSSTAQMLERFNTPNSKQPDWSCHVCSTRNEHEFWSCSTCGWVKDKS</sequence>
<feature type="compositionally biased region" description="Low complexity" evidence="5">
    <location>
        <begin position="362"/>
        <end position="398"/>
    </location>
</feature>
<evidence type="ECO:0000259" key="7">
    <source>
        <dbReference type="PROSITE" id="PS51397"/>
    </source>
</evidence>
<feature type="domain" description="RanBP2-type" evidence="6">
    <location>
        <begin position="422"/>
        <end position="451"/>
    </location>
</feature>
<name>U4L9I9_PYROM</name>
<keyword evidence="2 4" id="KW-0863">Zinc-finger</keyword>
<evidence type="ECO:0000313" key="9">
    <source>
        <dbReference type="Proteomes" id="UP000018144"/>
    </source>
</evidence>
<dbReference type="Gene3D" id="4.10.1060.10">
    <property type="entry name" value="Zinc finger, RanBP2-type"/>
    <property type="match status" value="2"/>
</dbReference>
<evidence type="ECO:0000256" key="1">
    <source>
        <dbReference type="ARBA" id="ARBA00022723"/>
    </source>
</evidence>
<dbReference type="InterPro" id="IPR036443">
    <property type="entry name" value="Znf_RanBP2_sf"/>
</dbReference>
<dbReference type="InterPro" id="IPR053000">
    <property type="entry name" value="WSS1-like_metalloprotease"/>
</dbReference>
<dbReference type="PROSITE" id="PS50199">
    <property type="entry name" value="ZF_RANBP2_2"/>
    <property type="match status" value="3"/>
</dbReference>